<organism evidence="9 10">
    <name type="scientific">Paenibacillus alginolyticus</name>
    <dbReference type="NCBI Taxonomy" id="59839"/>
    <lineage>
        <taxon>Bacteria</taxon>
        <taxon>Bacillati</taxon>
        <taxon>Bacillota</taxon>
        <taxon>Bacilli</taxon>
        <taxon>Bacillales</taxon>
        <taxon>Paenibacillaceae</taxon>
        <taxon>Paenibacillus</taxon>
    </lineage>
</organism>
<keyword evidence="10" id="KW-1185">Reference proteome</keyword>
<proteinExistence type="inferred from homology"/>
<dbReference type="SUPFAM" id="SSF81345">
    <property type="entry name" value="ABC transporter involved in vitamin B12 uptake, BtuC"/>
    <property type="match status" value="1"/>
</dbReference>
<feature type="transmembrane region" description="Helical" evidence="8">
    <location>
        <begin position="201"/>
        <end position="222"/>
    </location>
</feature>
<dbReference type="EMBL" id="JAMDMX010000032">
    <property type="protein sequence ID" value="MCY9693348.1"/>
    <property type="molecule type" value="Genomic_DNA"/>
</dbReference>
<keyword evidence="5 8" id="KW-0812">Transmembrane</keyword>
<keyword evidence="6 8" id="KW-1133">Transmembrane helix</keyword>
<dbReference type="Proteomes" id="UP001527099">
    <property type="component" value="Unassembled WGS sequence"/>
</dbReference>
<keyword evidence="3" id="KW-0813">Transport</keyword>
<evidence type="ECO:0000256" key="2">
    <source>
        <dbReference type="ARBA" id="ARBA00007935"/>
    </source>
</evidence>
<dbReference type="PANTHER" id="PTHR30472:SF65">
    <property type="entry name" value="SIDEROPHORE TRANSPORT SYSTEM PERMEASE PROTEIN YFIZ-RELATED"/>
    <property type="match status" value="1"/>
</dbReference>
<evidence type="ECO:0000256" key="3">
    <source>
        <dbReference type="ARBA" id="ARBA00022448"/>
    </source>
</evidence>
<dbReference type="RefSeq" id="WP_268614854.1">
    <property type="nucleotide sequence ID" value="NZ_JAMDMX010000032.1"/>
</dbReference>
<feature type="transmembrane region" description="Helical" evidence="8">
    <location>
        <begin position="104"/>
        <end position="123"/>
    </location>
</feature>
<evidence type="ECO:0000313" key="9">
    <source>
        <dbReference type="EMBL" id="MCY9693348.1"/>
    </source>
</evidence>
<evidence type="ECO:0000256" key="6">
    <source>
        <dbReference type="ARBA" id="ARBA00022989"/>
    </source>
</evidence>
<gene>
    <name evidence="9" type="ORF">M5X19_10660</name>
</gene>
<accession>A0ABT4GB69</accession>
<feature type="transmembrane region" description="Helical" evidence="8">
    <location>
        <begin position="73"/>
        <end position="92"/>
    </location>
</feature>
<feature type="transmembrane region" description="Helical" evidence="8">
    <location>
        <begin position="21"/>
        <end position="43"/>
    </location>
</feature>
<evidence type="ECO:0000256" key="7">
    <source>
        <dbReference type="ARBA" id="ARBA00023136"/>
    </source>
</evidence>
<feature type="transmembrane region" description="Helical" evidence="8">
    <location>
        <begin position="318"/>
        <end position="336"/>
    </location>
</feature>
<feature type="transmembrane region" description="Helical" evidence="8">
    <location>
        <begin position="129"/>
        <end position="148"/>
    </location>
</feature>
<dbReference type="InterPro" id="IPR000522">
    <property type="entry name" value="ABC_transptr_permease_BtuC"/>
</dbReference>
<name>A0ABT4GB69_9BACL</name>
<dbReference type="InterPro" id="IPR037294">
    <property type="entry name" value="ABC_BtuC-like"/>
</dbReference>
<evidence type="ECO:0000256" key="1">
    <source>
        <dbReference type="ARBA" id="ARBA00004651"/>
    </source>
</evidence>
<dbReference type="CDD" id="cd06550">
    <property type="entry name" value="TM_ABC_iron-siderophores_like"/>
    <property type="match status" value="1"/>
</dbReference>
<dbReference type="PANTHER" id="PTHR30472">
    <property type="entry name" value="FERRIC ENTEROBACTIN TRANSPORT SYSTEM PERMEASE PROTEIN"/>
    <property type="match status" value="1"/>
</dbReference>
<feature type="transmembrane region" description="Helical" evidence="8">
    <location>
        <begin position="290"/>
        <end position="312"/>
    </location>
</feature>
<evidence type="ECO:0000256" key="5">
    <source>
        <dbReference type="ARBA" id="ARBA00022692"/>
    </source>
</evidence>
<protein>
    <submittedName>
        <fullName evidence="9">Iron ABC transporter permease</fullName>
    </submittedName>
</protein>
<comment type="subcellular location">
    <subcellularLocation>
        <location evidence="1">Cell membrane</location>
        <topology evidence="1">Multi-pass membrane protein</topology>
    </subcellularLocation>
</comment>
<evidence type="ECO:0000256" key="4">
    <source>
        <dbReference type="ARBA" id="ARBA00022475"/>
    </source>
</evidence>
<keyword evidence="7 8" id="KW-0472">Membrane</keyword>
<feature type="transmembrane region" description="Helical" evidence="8">
    <location>
        <begin position="160"/>
        <end position="181"/>
    </location>
</feature>
<evidence type="ECO:0000256" key="8">
    <source>
        <dbReference type="SAM" id="Phobius"/>
    </source>
</evidence>
<dbReference type="Pfam" id="PF01032">
    <property type="entry name" value="FecCD"/>
    <property type="match status" value="1"/>
</dbReference>
<comment type="caution">
    <text evidence="9">The sequence shown here is derived from an EMBL/GenBank/DDBJ whole genome shotgun (WGS) entry which is preliminary data.</text>
</comment>
<keyword evidence="4" id="KW-1003">Cell membrane</keyword>
<comment type="similarity">
    <text evidence="2">Belongs to the binding-protein-dependent transport system permease family. FecCD subfamily.</text>
</comment>
<evidence type="ECO:0000313" key="10">
    <source>
        <dbReference type="Proteomes" id="UP001527099"/>
    </source>
</evidence>
<dbReference type="Gene3D" id="1.10.3470.10">
    <property type="entry name" value="ABC transporter involved in vitamin B12 uptake, BtuC"/>
    <property type="match status" value="1"/>
</dbReference>
<sequence length="343" mass="36387">MNNSIYSSKERLHHFYKSIGLLAACCLLAAMMLSSVMFGLHTYSWDQIMSSFSQTAQSTNEAIIIQTVRIPRALIAALVGGSLAVAGALMQAITRNPLASPSMFGINSGAAFAIVLSVGFFNVSSLTQFTWIAFLGAAFSSALVYGLGSLGRDGLTPMKITLAGSALTAFFASLTQGILLGNGKAFDQVLYWLVGSVEGRTMAMLQSVYPYILIAWIGALFLSPHINILSMGDDVAKGLGQRTVYVKFIAAVVIVILAGGSVAVAGPIVFVGIIIPHIVRFLVGIDYRWVIPYCAVLGGILLVGADIIARFIVMPKEVHVGVATAILGVPFFIYIARKGGLLK</sequence>
<reference evidence="9 10" key="1">
    <citation type="submission" date="2022-05" db="EMBL/GenBank/DDBJ databases">
        <title>Genome Sequencing of Bee-Associated Microbes.</title>
        <authorList>
            <person name="Dunlap C."/>
        </authorList>
    </citation>
    <scope>NUCLEOTIDE SEQUENCE [LARGE SCALE GENOMIC DNA]</scope>
    <source>
        <strain evidence="9 10">NRRL B-14421</strain>
    </source>
</reference>